<keyword evidence="2" id="KW-0732">Signal</keyword>
<name>A0AAJ4P2Z4_ACILW</name>
<evidence type="ECO:0008006" key="5">
    <source>
        <dbReference type="Google" id="ProtNLM"/>
    </source>
</evidence>
<feature type="chain" id="PRO_5042461770" description="DUF4402 domain-containing protein" evidence="2">
    <location>
        <begin position="26"/>
        <end position="173"/>
    </location>
</feature>
<sequence length="173" mass="18413">MKKMTQATLAALVLGFGFSSTALYAAETNRGGPPQQGPNKPHKPGKHGCGDKCDGKIDIVLEVPRHCDLDVETPRLTLAQTTGGNWSDAGFFNVSTNAPYRLNINPLNTLRNGENSVPVVVTTTRSGKAYYGTQSSTKGQAHRWDVAATVAGSAVEAADAGTYRGVYNVEVRF</sequence>
<dbReference type="RefSeq" id="WP_129717996.1">
    <property type="nucleotide sequence ID" value="NZ_CP078045.1"/>
</dbReference>
<evidence type="ECO:0000256" key="2">
    <source>
        <dbReference type="SAM" id="SignalP"/>
    </source>
</evidence>
<protein>
    <recommendedName>
        <fullName evidence="5">DUF4402 domain-containing protein</fullName>
    </recommendedName>
</protein>
<reference evidence="3" key="3">
    <citation type="submission" date="2021-06" db="EMBL/GenBank/DDBJ databases">
        <authorList>
            <person name="Diorio-Toth L."/>
        </authorList>
    </citation>
    <scope>NUCLEOTIDE SEQUENCE</scope>
    <source>
        <strain evidence="3">AL_065</strain>
    </source>
</reference>
<dbReference type="EMBL" id="CP078045">
    <property type="protein sequence ID" value="QXR07042.1"/>
    <property type="molecule type" value="Genomic_DNA"/>
</dbReference>
<evidence type="ECO:0000313" key="3">
    <source>
        <dbReference type="EMBL" id="QXR07042.1"/>
    </source>
</evidence>
<dbReference type="Proteomes" id="UP000293391">
    <property type="component" value="Chromosome"/>
</dbReference>
<accession>A0AAJ4P2Z4</accession>
<feature type="signal peptide" evidence="2">
    <location>
        <begin position="1"/>
        <end position="25"/>
    </location>
</feature>
<feature type="region of interest" description="Disordered" evidence="1">
    <location>
        <begin position="27"/>
        <end position="48"/>
    </location>
</feature>
<gene>
    <name evidence="3" type="ORF">EVX74_013355</name>
</gene>
<evidence type="ECO:0000313" key="4">
    <source>
        <dbReference type="Proteomes" id="UP000293391"/>
    </source>
</evidence>
<reference evidence="3" key="2">
    <citation type="journal article" date="2019" name="Nat. Commun.">
        <title>Spatiotemporal dynamics of multidrug resistant bacteria on intensive care unit surfaces.</title>
        <authorList>
            <person name="D'Souza A.W."/>
            <person name="Potter R.F."/>
            <person name="Wallace M."/>
            <person name="Shupe A."/>
            <person name="Patel S."/>
            <person name="Sun X."/>
            <person name="Gul D."/>
            <person name="Kwon J.H."/>
            <person name="Andleeb S."/>
            <person name="Burnham C.D."/>
            <person name="Dantas G."/>
        </authorList>
    </citation>
    <scope>NUCLEOTIDE SEQUENCE</scope>
    <source>
        <strain evidence="3">AL_065</strain>
    </source>
</reference>
<organism evidence="3 4">
    <name type="scientific">Acinetobacter lwoffii</name>
    <dbReference type="NCBI Taxonomy" id="28090"/>
    <lineage>
        <taxon>Bacteria</taxon>
        <taxon>Pseudomonadati</taxon>
        <taxon>Pseudomonadota</taxon>
        <taxon>Gammaproteobacteria</taxon>
        <taxon>Moraxellales</taxon>
        <taxon>Moraxellaceae</taxon>
        <taxon>Acinetobacter</taxon>
    </lineage>
</organism>
<reference evidence="3" key="1">
    <citation type="submission" date="2018-10" db="EMBL/GenBank/DDBJ databases">
        <authorList>
            <person name="D'Souza A.W."/>
            <person name="Potter R.F."/>
            <person name="Wallace M."/>
            <person name="Shupe A."/>
            <person name="Patel S."/>
            <person name="Sun S."/>
            <person name="Gul D."/>
            <person name="Kwon J.H."/>
            <person name="Andleeb S."/>
            <person name="Burnham C.-A.D."/>
            <person name="Dantas G."/>
        </authorList>
    </citation>
    <scope>NUCLEOTIDE SEQUENCE</scope>
    <source>
        <strain evidence="3">AL_065</strain>
    </source>
</reference>
<evidence type="ECO:0000256" key="1">
    <source>
        <dbReference type="SAM" id="MobiDB-lite"/>
    </source>
</evidence>
<dbReference type="AlphaFoldDB" id="A0AAJ4P2Z4"/>
<proteinExistence type="predicted"/>